<name>A0A9D1JM34_9BACT</name>
<reference evidence="6" key="1">
    <citation type="submission" date="2020-10" db="EMBL/GenBank/DDBJ databases">
        <authorList>
            <person name="Gilroy R."/>
        </authorList>
    </citation>
    <scope>NUCLEOTIDE SEQUENCE</scope>
    <source>
        <strain evidence="6">6276</strain>
    </source>
</reference>
<evidence type="ECO:0000256" key="4">
    <source>
        <dbReference type="ARBA" id="ARBA00023163"/>
    </source>
</evidence>
<dbReference type="GO" id="GO:0016987">
    <property type="term" value="F:sigma factor activity"/>
    <property type="evidence" value="ECO:0007669"/>
    <property type="project" value="UniProtKB-KW"/>
</dbReference>
<evidence type="ECO:0000259" key="5">
    <source>
        <dbReference type="Pfam" id="PF04545"/>
    </source>
</evidence>
<gene>
    <name evidence="6" type="ORF">IAC10_00460</name>
</gene>
<dbReference type="NCBIfam" id="TIGR02937">
    <property type="entry name" value="sigma70-ECF"/>
    <property type="match status" value="1"/>
</dbReference>
<evidence type="ECO:0000256" key="1">
    <source>
        <dbReference type="ARBA" id="ARBA00023015"/>
    </source>
</evidence>
<dbReference type="GO" id="GO:0006352">
    <property type="term" value="P:DNA-templated transcription initiation"/>
    <property type="evidence" value="ECO:0007669"/>
    <property type="project" value="InterPro"/>
</dbReference>
<dbReference type="Proteomes" id="UP000823928">
    <property type="component" value="Unassembled WGS sequence"/>
</dbReference>
<feature type="domain" description="RNA polymerase sigma-70 region 4" evidence="5">
    <location>
        <begin position="118"/>
        <end position="165"/>
    </location>
</feature>
<evidence type="ECO:0000313" key="6">
    <source>
        <dbReference type="EMBL" id="HIS35089.1"/>
    </source>
</evidence>
<evidence type="ECO:0000256" key="2">
    <source>
        <dbReference type="ARBA" id="ARBA00023082"/>
    </source>
</evidence>
<keyword evidence="2" id="KW-0731">Sigma factor</keyword>
<dbReference type="SUPFAM" id="SSF88659">
    <property type="entry name" value="Sigma3 and sigma4 domains of RNA polymerase sigma factors"/>
    <property type="match status" value="1"/>
</dbReference>
<sequence>MEKKDKKYTLKVKGKEVEVNEEIYRAYIRPVQAEQRQKRRVWKCRVLSKSGNYYVRCTKKCETCPYYLAGNSALGNVTSLDRLVDCEVEIEDKNSDFEADYIEQQTIKEEYAELHKVIRQLTSRQQEIVKMIYFEGKTQKEVAKVLGITQGAVSLALAKSIAQLKFLIKK</sequence>
<organism evidence="6 7">
    <name type="scientific">Candidatus Scatousia excrementigallinarum</name>
    <dbReference type="NCBI Taxonomy" id="2840935"/>
    <lineage>
        <taxon>Bacteria</taxon>
        <taxon>Candidatus Scatousia</taxon>
    </lineage>
</organism>
<dbReference type="InterPro" id="IPR007630">
    <property type="entry name" value="RNA_pol_sigma70_r4"/>
</dbReference>
<proteinExistence type="predicted"/>
<dbReference type="CDD" id="cd06171">
    <property type="entry name" value="Sigma70_r4"/>
    <property type="match status" value="1"/>
</dbReference>
<accession>A0A9D1JM34</accession>
<keyword evidence="3" id="KW-0238">DNA-binding</keyword>
<keyword evidence="1" id="KW-0805">Transcription regulation</keyword>
<evidence type="ECO:0000256" key="3">
    <source>
        <dbReference type="ARBA" id="ARBA00023125"/>
    </source>
</evidence>
<dbReference type="InterPro" id="IPR014284">
    <property type="entry name" value="RNA_pol_sigma-70_dom"/>
</dbReference>
<evidence type="ECO:0000313" key="7">
    <source>
        <dbReference type="Proteomes" id="UP000823928"/>
    </source>
</evidence>
<dbReference type="PANTHER" id="PTHR30385">
    <property type="entry name" value="SIGMA FACTOR F FLAGELLAR"/>
    <property type="match status" value="1"/>
</dbReference>
<dbReference type="Gene3D" id="1.20.140.160">
    <property type="match status" value="1"/>
</dbReference>
<protein>
    <submittedName>
        <fullName evidence="6">Sigma-70 family RNA polymerase sigma factor</fullName>
    </submittedName>
</protein>
<dbReference type="EMBL" id="DVIU01000012">
    <property type="protein sequence ID" value="HIS35089.1"/>
    <property type="molecule type" value="Genomic_DNA"/>
</dbReference>
<dbReference type="InterPro" id="IPR013324">
    <property type="entry name" value="RNA_pol_sigma_r3/r4-like"/>
</dbReference>
<dbReference type="Pfam" id="PF04545">
    <property type="entry name" value="Sigma70_r4"/>
    <property type="match status" value="1"/>
</dbReference>
<keyword evidence="4" id="KW-0804">Transcription</keyword>
<dbReference type="GO" id="GO:0003677">
    <property type="term" value="F:DNA binding"/>
    <property type="evidence" value="ECO:0007669"/>
    <property type="project" value="UniProtKB-KW"/>
</dbReference>
<reference evidence="6" key="2">
    <citation type="journal article" date="2021" name="PeerJ">
        <title>Extensive microbial diversity within the chicken gut microbiome revealed by metagenomics and culture.</title>
        <authorList>
            <person name="Gilroy R."/>
            <person name="Ravi A."/>
            <person name="Getino M."/>
            <person name="Pursley I."/>
            <person name="Horton D.L."/>
            <person name="Alikhan N.F."/>
            <person name="Baker D."/>
            <person name="Gharbi K."/>
            <person name="Hall N."/>
            <person name="Watson M."/>
            <person name="Adriaenssens E.M."/>
            <person name="Foster-Nyarko E."/>
            <person name="Jarju S."/>
            <person name="Secka A."/>
            <person name="Antonio M."/>
            <person name="Oren A."/>
            <person name="Chaudhuri R.R."/>
            <person name="La Ragione R."/>
            <person name="Hildebrand F."/>
            <person name="Pallen M.J."/>
        </authorList>
    </citation>
    <scope>NUCLEOTIDE SEQUENCE</scope>
    <source>
        <strain evidence="6">6276</strain>
    </source>
</reference>
<comment type="caution">
    <text evidence="6">The sequence shown here is derived from an EMBL/GenBank/DDBJ whole genome shotgun (WGS) entry which is preliminary data.</text>
</comment>
<dbReference type="AlphaFoldDB" id="A0A9D1JM34"/>